<protein>
    <recommendedName>
        <fullName evidence="2">CHAT domain-containing protein</fullName>
    </recommendedName>
</protein>
<dbReference type="AlphaFoldDB" id="X1M3W3"/>
<reference evidence="1" key="1">
    <citation type="journal article" date="2014" name="Front. Microbiol.">
        <title>High frequency of phylogenetically diverse reductive dehalogenase-homologous genes in deep subseafloor sedimentary metagenomes.</title>
        <authorList>
            <person name="Kawai M."/>
            <person name="Futagami T."/>
            <person name="Toyoda A."/>
            <person name="Takaki Y."/>
            <person name="Nishi S."/>
            <person name="Hori S."/>
            <person name="Arai W."/>
            <person name="Tsubouchi T."/>
            <person name="Morono Y."/>
            <person name="Uchiyama I."/>
            <person name="Ito T."/>
            <person name="Fujiyama A."/>
            <person name="Inagaki F."/>
            <person name="Takami H."/>
        </authorList>
    </citation>
    <scope>NUCLEOTIDE SEQUENCE</scope>
    <source>
        <strain evidence="1">Expedition CK06-06</strain>
    </source>
</reference>
<evidence type="ECO:0008006" key="2">
    <source>
        <dbReference type="Google" id="ProtNLM"/>
    </source>
</evidence>
<name>X1M3W3_9ZZZZ</name>
<evidence type="ECO:0000313" key="1">
    <source>
        <dbReference type="EMBL" id="GAI12766.1"/>
    </source>
</evidence>
<organism evidence="1">
    <name type="scientific">marine sediment metagenome</name>
    <dbReference type="NCBI Taxonomy" id="412755"/>
    <lineage>
        <taxon>unclassified sequences</taxon>
        <taxon>metagenomes</taxon>
        <taxon>ecological metagenomes</taxon>
    </lineage>
</organism>
<dbReference type="EMBL" id="BARV01006428">
    <property type="protein sequence ID" value="GAI12766.1"/>
    <property type="molecule type" value="Genomic_DNA"/>
</dbReference>
<accession>X1M3W3</accession>
<sequence length="351" mass="40668">DYLIKIYNELFWNIEVEKDITFVDFGKLLYLSLPKKLRNIFLKLKQDCTDHIPHIFLILDNITIPFDLIHDGSGFTSLKYSIGYSLGEPDLRGINSKIPVLPLDQLKQKFNILIFGSLNLMLPSKWDDATKNNVLMYPFNEGVNELNHIIQYFSESSFVDHMEYYIQENLTRENILNSIISGTNDIIHVIGNLFYSTENPKNSYFITNDYQTVSISDINYAIKKTTTTKKPFIFFNVRIFNLLGVQLPSNLKVISKIIQNFDQNEITGIIVRILYEFNDNTRQLISNIYNNLTDGFSQGISVLKARQKILLNKVASNVDQKEIDIQQDMNVESIIAFNSFLLFGKPWKMLE</sequence>
<comment type="caution">
    <text evidence="1">The sequence shown here is derived from an EMBL/GenBank/DDBJ whole genome shotgun (WGS) entry which is preliminary data.</text>
</comment>
<gene>
    <name evidence="1" type="ORF">S06H3_13171</name>
</gene>
<feature type="non-terminal residue" evidence="1">
    <location>
        <position position="1"/>
    </location>
</feature>
<proteinExistence type="predicted"/>